<feature type="region of interest" description="Disordered" evidence="1">
    <location>
        <begin position="385"/>
        <end position="406"/>
    </location>
</feature>
<feature type="compositionally biased region" description="Basic residues" evidence="1">
    <location>
        <begin position="396"/>
        <end position="406"/>
    </location>
</feature>
<reference evidence="2" key="1">
    <citation type="journal article" date="2022" name="Int. J. Mol. Sci.">
        <title>Draft Genome of Tanacetum Coccineum: Genomic Comparison of Closely Related Tanacetum-Family Plants.</title>
        <authorList>
            <person name="Yamashiro T."/>
            <person name="Shiraishi A."/>
            <person name="Nakayama K."/>
            <person name="Satake H."/>
        </authorList>
    </citation>
    <scope>NUCLEOTIDE SEQUENCE</scope>
</reference>
<accession>A0ABQ5DQ79</accession>
<keyword evidence="3" id="KW-1185">Reference proteome</keyword>
<feature type="region of interest" description="Disordered" evidence="1">
    <location>
        <begin position="194"/>
        <end position="213"/>
    </location>
</feature>
<evidence type="ECO:0000256" key="1">
    <source>
        <dbReference type="SAM" id="MobiDB-lite"/>
    </source>
</evidence>
<evidence type="ECO:0000313" key="2">
    <source>
        <dbReference type="EMBL" id="GJT40743.1"/>
    </source>
</evidence>
<feature type="region of interest" description="Disordered" evidence="1">
    <location>
        <begin position="135"/>
        <end position="180"/>
    </location>
</feature>
<dbReference type="EMBL" id="BQNB010015500">
    <property type="protein sequence ID" value="GJT40743.1"/>
    <property type="molecule type" value="Genomic_DNA"/>
</dbReference>
<feature type="compositionally biased region" description="Basic and acidic residues" evidence="1">
    <location>
        <begin position="385"/>
        <end position="395"/>
    </location>
</feature>
<sequence>MMEESSCSEGWWAYFSSSEGASPSPSSSGAAPHGENHASISVERAAILGHPAYEPDERYGNILYLYPENTKRSFGHVHDSHVHDSHVHEWRPPRCDICKIFGHVHDHCPKKVMSHHIVATSNVVNPIVEKTNDGFQTVGKKKKKKATTSAPKKGATHVSNASRSSSMLKTTSSASKNDNIATSNSYSALYDEEDVENVRSRHQNPEAGQNTSLGRDGKIFSCTNQKHFTGLVIKEGYNFNHFDQRADNEGVPEKHYATRYTQGHTNKRQGMIINVLEYEQYIHAGFGPHIFHPKEFKTFDVLGFWKALGKISYSYSIPAWMDILSVKLLSVDHLDAQERKQDTSPLELPLDVEEGVFNVEVQQNEATQLTDQKIALDASSDALQEKHDKINDGARPKMKRPNRRWT</sequence>
<reference evidence="2" key="2">
    <citation type="submission" date="2022-01" db="EMBL/GenBank/DDBJ databases">
        <authorList>
            <person name="Yamashiro T."/>
            <person name="Shiraishi A."/>
            <person name="Satake H."/>
            <person name="Nakayama K."/>
        </authorList>
    </citation>
    <scope>NUCLEOTIDE SEQUENCE</scope>
</reference>
<dbReference type="Proteomes" id="UP001151760">
    <property type="component" value="Unassembled WGS sequence"/>
</dbReference>
<protein>
    <recommendedName>
        <fullName evidence="4">DUF4283 domain-containing protein</fullName>
    </recommendedName>
</protein>
<gene>
    <name evidence="2" type="ORF">Tco_0940608</name>
</gene>
<organism evidence="2 3">
    <name type="scientific">Tanacetum coccineum</name>
    <dbReference type="NCBI Taxonomy" id="301880"/>
    <lineage>
        <taxon>Eukaryota</taxon>
        <taxon>Viridiplantae</taxon>
        <taxon>Streptophyta</taxon>
        <taxon>Embryophyta</taxon>
        <taxon>Tracheophyta</taxon>
        <taxon>Spermatophyta</taxon>
        <taxon>Magnoliopsida</taxon>
        <taxon>eudicotyledons</taxon>
        <taxon>Gunneridae</taxon>
        <taxon>Pentapetalae</taxon>
        <taxon>asterids</taxon>
        <taxon>campanulids</taxon>
        <taxon>Asterales</taxon>
        <taxon>Asteraceae</taxon>
        <taxon>Asteroideae</taxon>
        <taxon>Anthemideae</taxon>
        <taxon>Anthemidinae</taxon>
        <taxon>Tanacetum</taxon>
    </lineage>
</organism>
<evidence type="ECO:0000313" key="3">
    <source>
        <dbReference type="Proteomes" id="UP001151760"/>
    </source>
</evidence>
<comment type="caution">
    <text evidence="2">The sequence shown here is derived from an EMBL/GenBank/DDBJ whole genome shotgun (WGS) entry which is preliminary data.</text>
</comment>
<feature type="compositionally biased region" description="Low complexity" evidence="1">
    <location>
        <begin position="161"/>
        <end position="176"/>
    </location>
</feature>
<proteinExistence type="predicted"/>
<name>A0ABQ5DQ79_9ASTR</name>
<feature type="compositionally biased region" description="Low complexity" evidence="1">
    <location>
        <begin position="17"/>
        <end position="33"/>
    </location>
</feature>
<feature type="region of interest" description="Disordered" evidence="1">
    <location>
        <begin position="17"/>
        <end position="36"/>
    </location>
</feature>
<evidence type="ECO:0008006" key="4">
    <source>
        <dbReference type="Google" id="ProtNLM"/>
    </source>
</evidence>